<dbReference type="STRING" id="1348624.GCA_001591545_02313"/>
<protein>
    <recommendedName>
        <fullName evidence="3 10">Cell division protein FtsX</fullName>
    </recommendedName>
</protein>
<evidence type="ECO:0000256" key="8">
    <source>
        <dbReference type="ARBA" id="ARBA00023136"/>
    </source>
</evidence>
<sequence length="294" mass="33376">MKARTFGRHLRESFKSLRRNGWMTFASASAVTVTLLLVGVFFVIMMNMNKFATDIESDVEIKTHIELTASEENIETLKQQIEGMDLVESVTFSSKEAELEHLIKSMGKEWTLLEQKNPLYDVFVVKTKKPTDTPIVAEKIDKLEFVHSALYGENKVESLFNILKTSRNIGIVLIVGLLFTAMFLISNTIKIAIFARRREIEIMKLVGATNWFIRWPFLFEGMWLGILGSIIPIGIVASGYYYAYDFLEARIPGELLQPLAYSPFVYQISAIILAIGVLIGGWGSFISVRRFLKI</sequence>
<evidence type="ECO:0000256" key="1">
    <source>
        <dbReference type="ARBA" id="ARBA00004651"/>
    </source>
</evidence>
<dbReference type="InterPro" id="IPR040690">
    <property type="entry name" value="FtsX_ECD"/>
</dbReference>
<evidence type="ECO:0000256" key="2">
    <source>
        <dbReference type="ARBA" id="ARBA00007379"/>
    </source>
</evidence>
<evidence type="ECO:0000256" key="5">
    <source>
        <dbReference type="ARBA" id="ARBA00022618"/>
    </source>
</evidence>
<accession>A0A2X4WW12</accession>
<keyword evidence="15" id="KW-1185">Reference proteome</keyword>
<dbReference type="Proteomes" id="UP000249134">
    <property type="component" value="Chromosome 1"/>
</dbReference>
<keyword evidence="6 11" id="KW-0812">Transmembrane</keyword>
<evidence type="ECO:0000313" key="15">
    <source>
        <dbReference type="Proteomes" id="UP000249134"/>
    </source>
</evidence>
<feature type="transmembrane region" description="Helical" evidence="11">
    <location>
        <begin position="21"/>
        <end position="44"/>
    </location>
</feature>
<evidence type="ECO:0000256" key="11">
    <source>
        <dbReference type="SAM" id="Phobius"/>
    </source>
</evidence>
<feature type="transmembrane region" description="Helical" evidence="11">
    <location>
        <begin position="222"/>
        <end position="244"/>
    </location>
</feature>
<dbReference type="Gene3D" id="3.30.70.3040">
    <property type="match status" value="1"/>
</dbReference>
<dbReference type="InterPro" id="IPR004513">
    <property type="entry name" value="FtsX"/>
</dbReference>
<evidence type="ECO:0000256" key="4">
    <source>
        <dbReference type="ARBA" id="ARBA00022475"/>
    </source>
</evidence>
<dbReference type="PANTHER" id="PTHR47755">
    <property type="entry name" value="CELL DIVISION PROTEIN FTSX"/>
    <property type="match status" value="1"/>
</dbReference>
<feature type="domain" description="FtsX extracellular" evidence="13">
    <location>
        <begin position="59"/>
        <end position="147"/>
    </location>
</feature>
<dbReference type="GO" id="GO:0051301">
    <property type="term" value="P:cell division"/>
    <property type="evidence" value="ECO:0007669"/>
    <property type="project" value="UniProtKB-KW"/>
</dbReference>
<dbReference type="InterPro" id="IPR003838">
    <property type="entry name" value="ABC3_permease_C"/>
</dbReference>
<evidence type="ECO:0000256" key="10">
    <source>
        <dbReference type="PIRNR" id="PIRNR003097"/>
    </source>
</evidence>
<comment type="function">
    <text evidence="10">Part of the ABC transporter FtsEX involved in asymmetric cellular division facilitating the initiation of sporulation.</text>
</comment>
<keyword evidence="5 10" id="KW-0132">Cell division</keyword>
<dbReference type="EMBL" id="LS483476">
    <property type="protein sequence ID" value="SQI61900.1"/>
    <property type="molecule type" value="Genomic_DNA"/>
</dbReference>
<organism evidence="14 15">
    <name type="scientific">Lederbergia lenta</name>
    <name type="common">Bacillus lentus</name>
    <dbReference type="NCBI Taxonomy" id="1467"/>
    <lineage>
        <taxon>Bacteria</taxon>
        <taxon>Bacillati</taxon>
        <taxon>Bacillota</taxon>
        <taxon>Bacilli</taxon>
        <taxon>Bacillales</taxon>
        <taxon>Bacillaceae</taxon>
        <taxon>Lederbergia</taxon>
    </lineage>
</organism>
<name>A0A2X4WW12_LEDLE</name>
<feature type="transmembrane region" description="Helical" evidence="11">
    <location>
        <begin position="169"/>
        <end position="195"/>
    </location>
</feature>
<dbReference type="PIRSF" id="PIRSF003097">
    <property type="entry name" value="FtsX"/>
    <property type="match status" value="1"/>
</dbReference>
<evidence type="ECO:0000259" key="12">
    <source>
        <dbReference type="Pfam" id="PF02687"/>
    </source>
</evidence>
<gene>
    <name evidence="14" type="primary">ftsX</name>
    <name evidence="14" type="ORF">NCTC4824_03468</name>
</gene>
<dbReference type="AlphaFoldDB" id="A0A2X4WW12"/>
<keyword evidence="9 10" id="KW-0131">Cell cycle</keyword>
<proteinExistence type="inferred from homology"/>
<evidence type="ECO:0000256" key="3">
    <source>
        <dbReference type="ARBA" id="ARBA00021907"/>
    </source>
</evidence>
<reference evidence="14 15" key="1">
    <citation type="submission" date="2018-06" db="EMBL/GenBank/DDBJ databases">
        <authorList>
            <consortium name="Pathogen Informatics"/>
            <person name="Doyle S."/>
        </authorList>
    </citation>
    <scope>NUCLEOTIDE SEQUENCE [LARGE SCALE GENOMIC DNA]</scope>
    <source>
        <strain evidence="14 15">NCTC4824</strain>
    </source>
</reference>
<dbReference type="NCBIfam" id="NF038347">
    <property type="entry name" value="FtsX_Gpos"/>
    <property type="match status" value="1"/>
</dbReference>
<comment type="similarity">
    <text evidence="2 10">Belongs to the ABC-4 integral membrane protein family. FtsX subfamily.</text>
</comment>
<evidence type="ECO:0000256" key="6">
    <source>
        <dbReference type="ARBA" id="ARBA00022692"/>
    </source>
</evidence>
<dbReference type="GO" id="GO:0005886">
    <property type="term" value="C:plasma membrane"/>
    <property type="evidence" value="ECO:0007669"/>
    <property type="project" value="UniProtKB-SubCell"/>
</dbReference>
<dbReference type="InterPro" id="IPR058204">
    <property type="entry name" value="FtsX_firmicutes-type"/>
</dbReference>
<dbReference type="KEGG" id="blen:NCTC4824_03468"/>
<dbReference type="RefSeq" id="WP_066141710.1">
    <property type="nucleotide sequence ID" value="NZ_CBCSGM010000003.1"/>
</dbReference>
<comment type="subcellular location">
    <subcellularLocation>
        <location evidence="1">Cell membrane</location>
        <topology evidence="1">Multi-pass membrane protein</topology>
    </subcellularLocation>
</comment>
<evidence type="ECO:0000256" key="7">
    <source>
        <dbReference type="ARBA" id="ARBA00022989"/>
    </source>
</evidence>
<feature type="domain" description="ABC3 transporter permease C-terminal" evidence="12">
    <location>
        <begin position="171"/>
        <end position="293"/>
    </location>
</feature>
<evidence type="ECO:0000259" key="13">
    <source>
        <dbReference type="Pfam" id="PF18075"/>
    </source>
</evidence>
<evidence type="ECO:0000313" key="14">
    <source>
        <dbReference type="EMBL" id="SQI61900.1"/>
    </source>
</evidence>
<dbReference type="Pfam" id="PF18075">
    <property type="entry name" value="FtsX_ECD"/>
    <property type="match status" value="1"/>
</dbReference>
<dbReference type="PANTHER" id="PTHR47755:SF1">
    <property type="entry name" value="CELL DIVISION PROTEIN FTSX"/>
    <property type="match status" value="1"/>
</dbReference>
<dbReference type="Pfam" id="PF02687">
    <property type="entry name" value="FtsX"/>
    <property type="match status" value="1"/>
</dbReference>
<keyword evidence="7 11" id="KW-1133">Transmembrane helix</keyword>
<keyword evidence="4 10" id="KW-1003">Cell membrane</keyword>
<keyword evidence="8 10" id="KW-0472">Membrane</keyword>
<feature type="transmembrane region" description="Helical" evidence="11">
    <location>
        <begin position="264"/>
        <end position="288"/>
    </location>
</feature>
<evidence type="ECO:0000256" key="9">
    <source>
        <dbReference type="ARBA" id="ARBA00023306"/>
    </source>
</evidence>